<keyword evidence="2" id="KW-1185">Reference proteome</keyword>
<proteinExistence type="predicted"/>
<gene>
    <name evidence="1" type="ORF">AB204_19045</name>
</gene>
<dbReference type="EMBL" id="LFCV01000174">
    <property type="protein sequence ID" value="KMJ43558.1"/>
    <property type="molecule type" value="Genomic_DNA"/>
</dbReference>
<reference evidence="1 2" key="1">
    <citation type="submission" date="2015-06" db="EMBL/GenBank/DDBJ databases">
        <title>Draft Whole-Genome Sequence of the Entomopathogenic Bacterium Xenorhabdus khoisanae.</title>
        <authorList>
            <person name="Naidoo S."/>
            <person name="Featherston J."/>
            <person name="Gray V.M."/>
        </authorList>
    </citation>
    <scope>NUCLEOTIDE SEQUENCE [LARGE SCALE GENOMIC DNA]</scope>
    <source>
        <strain evidence="1 2">MCB</strain>
    </source>
</reference>
<dbReference type="AlphaFoldDB" id="A0A0J5FMR4"/>
<evidence type="ECO:0000313" key="2">
    <source>
        <dbReference type="Proteomes" id="UP000036277"/>
    </source>
</evidence>
<name>A0A0J5FMR4_9GAMM</name>
<comment type="caution">
    <text evidence="1">The sequence shown here is derived from an EMBL/GenBank/DDBJ whole genome shotgun (WGS) entry which is preliminary data.</text>
</comment>
<protein>
    <submittedName>
        <fullName evidence="1">Uncharacterized protein</fullName>
    </submittedName>
</protein>
<evidence type="ECO:0000313" key="1">
    <source>
        <dbReference type="EMBL" id="KMJ43558.1"/>
    </source>
</evidence>
<organism evidence="1 2">
    <name type="scientific">Xenorhabdus khoisanae</name>
    <dbReference type="NCBI Taxonomy" id="880157"/>
    <lineage>
        <taxon>Bacteria</taxon>
        <taxon>Pseudomonadati</taxon>
        <taxon>Pseudomonadota</taxon>
        <taxon>Gammaproteobacteria</taxon>
        <taxon>Enterobacterales</taxon>
        <taxon>Morganellaceae</taxon>
        <taxon>Xenorhabdus</taxon>
    </lineage>
</organism>
<sequence length="72" mass="8459">MTLFDQIDPSSHLSKFPAERKRLLDYLKITEDSKQCLRARNLHRGTSFFPVPRMIGFVEGDYEMITPGMLRR</sequence>
<dbReference type="PATRIC" id="fig|880157.4.peg.4097"/>
<accession>A0A0J5FMR4</accession>
<dbReference type="Proteomes" id="UP000036277">
    <property type="component" value="Unassembled WGS sequence"/>
</dbReference>